<dbReference type="SUPFAM" id="SSF51695">
    <property type="entry name" value="PLC-like phosphodiesterases"/>
    <property type="match status" value="1"/>
</dbReference>
<dbReference type="Proteomes" id="UP000270581">
    <property type="component" value="Unassembled WGS sequence"/>
</dbReference>
<comment type="caution">
    <text evidence="2">The sequence shown here is derived from an EMBL/GenBank/DDBJ whole genome shotgun (WGS) entry which is preliminary data.</text>
</comment>
<dbReference type="InterPro" id="IPR030395">
    <property type="entry name" value="GP_PDE_dom"/>
</dbReference>
<reference evidence="2 3" key="1">
    <citation type="submission" date="2018-11" db="EMBL/GenBank/DDBJ databases">
        <title>Genome sequences of Natronomonas sp. CBA1133.</title>
        <authorList>
            <person name="Roh S.W."/>
            <person name="Cha I.-T."/>
        </authorList>
    </citation>
    <scope>NUCLEOTIDE SEQUENCE [LARGE SCALE GENOMIC DNA]</scope>
    <source>
        <strain evidence="2 3">CBA1133</strain>
    </source>
</reference>
<dbReference type="CDD" id="cd08556">
    <property type="entry name" value="GDPD"/>
    <property type="match status" value="1"/>
</dbReference>
<sequence>MAPLRPTGAKAFVGVSASTYRCFCNSKPVSGVFRCERSRSPRFLRHPFTSLDVVTGKMRLIAHRGFAATAPENTISAIERASRRADEVTIDVRRCDSGELVAIHDPTVDRVTDGTGAVCRHTLSELQSLTVLGEEQIPTLDAALQAVPPSVGVTLDLHEIGLAHDALRLADRADVHVTVSSGIAHELEGCRGIAPEVPRAYRFDGDAEVGLEFARETDCAYLNPTVETCDGWLVATAHNEGFCVNAWGVGCQDDAAALESWGVDGVVADHPRIMPQARL</sequence>
<dbReference type="Gene3D" id="3.20.20.190">
    <property type="entry name" value="Phosphatidylinositol (PI) phosphodiesterase"/>
    <property type="match status" value="1"/>
</dbReference>
<dbReference type="PROSITE" id="PS51704">
    <property type="entry name" value="GP_PDE"/>
    <property type="match status" value="1"/>
</dbReference>
<protein>
    <submittedName>
        <fullName evidence="2">Glycerophosphodiester phosphodiesterase</fullName>
    </submittedName>
</protein>
<keyword evidence="3" id="KW-1185">Reference proteome</keyword>
<dbReference type="GO" id="GO:0006629">
    <property type="term" value="P:lipid metabolic process"/>
    <property type="evidence" value="ECO:0007669"/>
    <property type="project" value="InterPro"/>
</dbReference>
<gene>
    <name evidence="2" type="ORF">Nmn1133_09010</name>
</gene>
<proteinExistence type="predicted"/>
<dbReference type="EMBL" id="RJJC01000001">
    <property type="protein sequence ID" value="RNJ26803.1"/>
    <property type="molecule type" value="Genomic_DNA"/>
</dbReference>
<organism evidence="2 3">
    <name type="scientific">Halosegnis longus</name>
    <dbReference type="NCBI Taxonomy" id="2216012"/>
    <lineage>
        <taxon>Archaea</taxon>
        <taxon>Methanobacteriati</taxon>
        <taxon>Methanobacteriota</taxon>
        <taxon>Stenosarchaea group</taxon>
        <taxon>Halobacteria</taxon>
        <taxon>Halobacteriales</taxon>
        <taxon>Natronomonadaceae</taxon>
        <taxon>Halosegnis</taxon>
    </lineage>
</organism>
<evidence type="ECO:0000313" key="3">
    <source>
        <dbReference type="Proteomes" id="UP000270581"/>
    </source>
</evidence>
<dbReference type="GO" id="GO:0008081">
    <property type="term" value="F:phosphoric diester hydrolase activity"/>
    <property type="evidence" value="ECO:0007669"/>
    <property type="project" value="InterPro"/>
</dbReference>
<name>A0AAJ4R960_9EURY</name>
<dbReference type="Pfam" id="PF03009">
    <property type="entry name" value="GDPD"/>
    <property type="match status" value="1"/>
</dbReference>
<feature type="domain" description="GP-PDE" evidence="1">
    <location>
        <begin position="58"/>
        <end position="278"/>
    </location>
</feature>
<evidence type="ECO:0000259" key="1">
    <source>
        <dbReference type="PROSITE" id="PS51704"/>
    </source>
</evidence>
<dbReference type="PANTHER" id="PTHR46211">
    <property type="entry name" value="GLYCEROPHOSPHORYL DIESTER PHOSPHODIESTERASE"/>
    <property type="match status" value="1"/>
</dbReference>
<dbReference type="PANTHER" id="PTHR46211:SF14">
    <property type="entry name" value="GLYCEROPHOSPHODIESTER PHOSPHODIESTERASE"/>
    <property type="match status" value="1"/>
</dbReference>
<dbReference type="AlphaFoldDB" id="A0AAJ4R960"/>
<dbReference type="InterPro" id="IPR017946">
    <property type="entry name" value="PLC-like_Pdiesterase_TIM-brl"/>
</dbReference>
<accession>A0AAJ4R960</accession>
<evidence type="ECO:0000313" key="2">
    <source>
        <dbReference type="EMBL" id="RNJ26803.1"/>
    </source>
</evidence>